<dbReference type="AlphaFoldDB" id="A0A0V1IST0"/>
<accession>A0A0V1IST0</accession>
<protein>
    <submittedName>
        <fullName evidence="1">Uncharacterized protein</fullName>
    </submittedName>
</protein>
<keyword evidence="2" id="KW-1185">Reference proteome</keyword>
<sequence length="160" mass="18208">MSTQKQRIGIKSDKRLSGLVARLWGTITQMDREHKSPPEDQTGARLTNRIQYFNWITVHLMFYQKADTSRPVHDTMPTVAIVGIIIQNEGRNRGASLCNDQVSTGFSDSVNHPCNEFMINENGKRYHVTVGVEWMNEKGVGGCWLEMQIEKTLLNLTQTI</sequence>
<reference evidence="1 2" key="1">
    <citation type="submission" date="2015-01" db="EMBL/GenBank/DDBJ databases">
        <title>Evolution of Trichinella species and genotypes.</title>
        <authorList>
            <person name="Korhonen P.K."/>
            <person name="Edoardo P."/>
            <person name="Giuseppe L.R."/>
            <person name="Gasser R.B."/>
        </authorList>
    </citation>
    <scope>NUCLEOTIDE SEQUENCE [LARGE SCALE GENOMIC DNA]</scope>
    <source>
        <strain evidence="1">ISS588</strain>
    </source>
</reference>
<name>A0A0V1IST0_TRIPS</name>
<proteinExistence type="predicted"/>
<comment type="caution">
    <text evidence="1">The sequence shown here is derived from an EMBL/GenBank/DDBJ whole genome shotgun (WGS) entry which is preliminary data.</text>
</comment>
<organism evidence="1 2">
    <name type="scientific">Trichinella pseudospiralis</name>
    <name type="common">Parasitic roundworm</name>
    <dbReference type="NCBI Taxonomy" id="6337"/>
    <lineage>
        <taxon>Eukaryota</taxon>
        <taxon>Metazoa</taxon>
        <taxon>Ecdysozoa</taxon>
        <taxon>Nematoda</taxon>
        <taxon>Enoplea</taxon>
        <taxon>Dorylaimia</taxon>
        <taxon>Trichinellida</taxon>
        <taxon>Trichinellidae</taxon>
        <taxon>Trichinella</taxon>
    </lineage>
</organism>
<gene>
    <name evidence="1" type="ORF">T4B_2123</name>
</gene>
<evidence type="ECO:0000313" key="1">
    <source>
        <dbReference type="EMBL" id="KRZ25744.1"/>
    </source>
</evidence>
<dbReference type="Proteomes" id="UP000054805">
    <property type="component" value="Unassembled WGS sequence"/>
</dbReference>
<dbReference type="EMBL" id="JYDS01000096">
    <property type="protein sequence ID" value="KRZ25744.1"/>
    <property type="molecule type" value="Genomic_DNA"/>
</dbReference>
<evidence type="ECO:0000313" key="2">
    <source>
        <dbReference type="Proteomes" id="UP000054805"/>
    </source>
</evidence>